<dbReference type="Gene3D" id="2.60.40.1670">
    <property type="entry name" value="beta-sandwich domain of Sec23/24"/>
    <property type="match status" value="1"/>
</dbReference>
<evidence type="ECO:0008006" key="7">
    <source>
        <dbReference type="Google" id="ProtNLM"/>
    </source>
</evidence>
<name>A0ABR2KS79_9EUKA</name>
<dbReference type="Gene3D" id="3.40.50.410">
    <property type="entry name" value="von Willebrand factor, type A domain"/>
    <property type="match status" value="1"/>
</dbReference>
<comment type="similarity">
    <text evidence="1">Belongs to the SEC23/SEC24 family. SEC24 subfamily.</text>
</comment>
<comment type="caution">
    <text evidence="5">The sequence shown here is derived from an EMBL/GenBank/DDBJ whole genome shotgun (WGS) entry which is preliminary data.</text>
</comment>
<reference evidence="5 6" key="1">
    <citation type="submission" date="2024-04" db="EMBL/GenBank/DDBJ databases">
        <title>Tritrichomonas musculus Genome.</title>
        <authorList>
            <person name="Alves-Ferreira E."/>
            <person name="Grigg M."/>
            <person name="Lorenzi H."/>
            <person name="Galac M."/>
        </authorList>
    </citation>
    <scope>NUCLEOTIDE SEQUENCE [LARGE SCALE GENOMIC DNA]</scope>
    <source>
        <strain evidence="5 6">EAF2021</strain>
    </source>
</reference>
<organism evidence="5 6">
    <name type="scientific">Tritrichomonas musculus</name>
    <dbReference type="NCBI Taxonomy" id="1915356"/>
    <lineage>
        <taxon>Eukaryota</taxon>
        <taxon>Metamonada</taxon>
        <taxon>Parabasalia</taxon>
        <taxon>Tritrichomonadida</taxon>
        <taxon>Tritrichomonadidae</taxon>
        <taxon>Tritrichomonas</taxon>
    </lineage>
</organism>
<dbReference type="SUPFAM" id="SSF82754">
    <property type="entry name" value="C-terminal, gelsolin-like domain of Sec23/24"/>
    <property type="match status" value="1"/>
</dbReference>
<evidence type="ECO:0000256" key="1">
    <source>
        <dbReference type="ARBA" id="ARBA00008334"/>
    </source>
</evidence>
<dbReference type="Gene3D" id="3.40.20.10">
    <property type="entry name" value="Severin"/>
    <property type="match status" value="1"/>
</dbReference>
<dbReference type="EMBL" id="JAPFFF010000003">
    <property type="protein sequence ID" value="KAK8893671.1"/>
    <property type="molecule type" value="Genomic_DNA"/>
</dbReference>
<dbReference type="Pfam" id="PF08033">
    <property type="entry name" value="Sec23_BS"/>
    <property type="match status" value="1"/>
</dbReference>
<dbReference type="InterPro" id="IPR006896">
    <property type="entry name" value="Sec23/24_trunk_dom"/>
</dbReference>
<dbReference type="SUPFAM" id="SSF81995">
    <property type="entry name" value="beta-sandwich domain of Sec23/24"/>
    <property type="match status" value="1"/>
</dbReference>
<protein>
    <recommendedName>
        <fullName evidence="7">Sec23/Sec24 trunk domain containing protein</fullName>
    </recommendedName>
</protein>
<accession>A0ABR2KS79</accession>
<dbReference type="InterPro" id="IPR029006">
    <property type="entry name" value="ADF-H/Gelsolin-like_dom_sf"/>
</dbReference>
<keyword evidence="6" id="KW-1185">Reference proteome</keyword>
<dbReference type="PANTHER" id="PTHR13803">
    <property type="entry name" value="SEC24-RELATED PROTEIN"/>
    <property type="match status" value="1"/>
</dbReference>
<evidence type="ECO:0000259" key="3">
    <source>
        <dbReference type="Pfam" id="PF04811"/>
    </source>
</evidence>
<evidence type="ECO:0000313" key="6">
    <source>
        <dbReference type="Proteomes" id="UP001470230"/>
    </source>
</evidence>
<dbReference type="InterPro" id="IPR036174">
    <property type="entry name" value="Znf_Sec23_Sec24_sf"/>
</dbReference>
<evidence type="ECO:0000313" key="5">
    <source>
        <dbReference type="EMBL" id="KAK8893671.1"/>
    </source>
</evidence>
<proteinExistence type="inferred from homology"/>
<dbReference type="Pfam" id="PF04811">
    <property type="entry name" value="Sec23_trunk"/>
    <property type="match status" value="1"/>
</dbReference>
<evidence type="ECO:0000259" key="4">
    <source>
        <dbReference type="Pfam" id="PF08033"/>
    </source>
</evidence>
<evidence type="ECO:0000259" key="2">
    <source>
        <dbReference type="Pfam" id="PF04810"/>
    </source>
</evidence>
<dbReference type="Gene3D" id="2.30.30.380">
    <property type="entry name" value="Zn-finger domain of Sec23/24"/>
    <property type="match status" value="1"/>
</dbReference>
<dbReference type="InterPro" id="IPR012990">
    <property type="entry name" value="Beta-sandwich_Sec23_24"/>
</dbReference>
<dbReference type="InterPro" id="IPR006895">
    <property type="entry name" value="Znf_Sec23_Sec24"/>
</dbReference>
<dbReference type="SUPFAM" id="SSF53300">
    <property type="entry name" value="vWA-like"/>
    <property type="match status" value="1"/>
</dbReference>
<dbReference type="Gene3D" id="1.20.120.730">
    <property type="entry name" value="Sec23/Sec24 helical domain"/>
    <property type="match status" value="1"/>
</dbReference>
<feature type="domain" description="Sec23/Sec24 beta-sandwich" evidence="4">
    <location>
        <begin position="419"/>
        <end position="500"/>
    </location>
</feature>
<dbReference type="InterPro" id="IPR036465">
    <property type="entry name" value="vWFA_dom_sf"/>
</dbReference>
<dbReference type="Proteomes" id="UP001470230">
    <property type="component" value="Unassembled WGS sequence"/>
</dbReference>
<feature type="domain" description="Sec23/Sec24 trunk" evidence="3">
    <location>
        <begin position="189"/>
        <end position="409"/>
    </location>
</feature>
<feature type="domain" description="Zinc finger Sec23/Sec24-type" evidence="2">
    <location>
        <begin position="119"/>
        <end position="155"/>
    </location>
</feature>
<dbReference type="PANTHER" id="PTHR13803:SF4">
    <property type="entry name" value="SECRETORY 24CD, ISOFORM C"/>
    <property type="match status" value="1"/>
</dbReference>
<dbReference type="Pfam" id="PF04810">
    <property type="entry name" value="zf-Sec23_Sec24"/>
    <property type="match status" value="1"/>
</dbReference>
<dbReference type="SUPFAM" id="SSF82919">
    <property type="entry name" value="Zn-finger domain of Sec23/24"/>
    <property type="match status" value="1"/>
</dbReference>
<dbReference type="InterPro" id="IPR036180">
    <property type="entry name" value="Gelsolin-like_dom_sf"/>
</dbReference>
<sequence length="774" mass="86301">MSRRYINPELIQAQATQQQAVPQVQSNVSVTPVSSSQFNRPAPTVTQHKNIIYPWGNPKLLNPLPQDGVTPLPQYFRTTVTHFPLTKSTADQCYVPLAVTINPSQVVDVPVIDYSQSVIPRCQRCRSYLSPYSQMMPNGLSWKCPFCQAVTQFQTSFTNTSSERSTEFVCPVYDMLAPSAYYAKPKAGPSFVVVADLSLEAITSGFTFQLLTSFKASLDSIDPDTYIGLITMSNVLTFYDFSRNTEFIISDLSEPCIPDSPLTLLKNCKEELIQEIDSILERIQQGAFTTNGNCLGSALELAEKAMKEFGGILILSAVGYPTFGPHAVKERTSDKELTLLKLPEDGSCKFYRDIGFRLNRASVSVHLFSLKSVNQKMNDLSIISVPCGLTGGTCYYYKQFDPTQLHNDLFVTFTSEYLWDSSMRLRCSAGVKVNYIFSNCTIRDETSYYPVMSPHNTMTYELLVESDIKSKNALFQAAALWTNAKRERRIRIFTFAIPTTNLSTVVKTTIDEAAMATYLIKRASVQVLQKGSLEASDSLRKSLNSLNSVAGANSAPNSSSFESLYHLAHSMFASKLLRQFNANPIDYVDDRFLNVIKVRAISMVNALLYLYPRMIAVDASFLSFDQSTNSLYYDETKVNNEDTDASTQPLPLDSSSFGRGFCFVVHTMEKVFIWISPSVNLNYLRAAFGVNSIEDLTSGNFNIYQLPTLQTPQSIIIQNVVNSCYMLSGRYLPVEIIPPGSPREAIFSDILVDMIPVKGSNLTAFIAEMTSSMH</sequence>
<dbReference type="InterPro" id="IPR050550">
    <property type="entry name" value="SEC23_SEC24_subfamily"/>
</dbReference>
<gene>
    <name evidence="5" type="ORF">M9Y10_022098</name>
</gene>